<feature type="chain" id="PRO_5016360097" description="SCP domain-containing protein" evidence="1">
    <location>
        <begin position="23"/>
        <end position="265"/>
    </location>
</feature>
<dbReference type="EMBL" id="QHKO01000001">
    <property type="protein sequence ID" value="RAL24668.1"/>
    <property type="molecule type" value="Genomic_DNA"/>
</dbReference>
<keyword evidence="1" id="KW-0732">Signal</keyword>
<dbReference type="InterPro" id="IPR035940">
    <property type="entry name" value="CAP_sf"/>
</dbReference>
<dbReference type="Proteomes" id="UP000249169">
    <property type="component" value="Unassembled WGS sequence"/>
</dbReference>
<organism evidence="3 4">
    <name type="scientific">Lujinxingia litoralis</name>
    <dbReference type="NCBI Taxonomy" id="2211119"/>
    <lineage>
        <taxon>Bacteria</taxon>
        <taxon>Deltaproteobacteria</taxon>
        <taxon>Bradymonadales</taxon>
        <taxon>Lujinxingiaceae</taxon>
        <taxon>Lujinxingia</taxon>
    </lineage>
</organism>
<feature type="domain" description="SCP" evidence="2">
    <location>
        <begin position="151"/>
        <end position="262"/>
    </location>
</feature>
<dbReference type="PROSITE" id="PS51257">
    <property type="entry name" value="PROKAR_LIPOPROTEIN"/>
    <property type="match status" value="1"/>
</dbReference>
<dbReference type="OrthoDB" id="68195at2"/>
<protein>
    <recommendedName>
        <fullName evidence="2">SCP domain-containing protein</fullName>
    </recommendedName>
</protein>
<dbReference type="CDD" id="cd05379">
    <property type="entry name" value="CAP_bacterial"/>
    <property type="match status" value="1"/>
</dbReference>
<keyword evidence="4" id="KW-1185">Reference proteome</keyword>
<evidence type="ECO:0000313" key="4">
    <source>
        <dbReference type="Proteomes" id="UP000249169"/>
    </source>
</evidence>
<dbReference type="Pfam" id="PF00188">
    <property type="entry name" value="CAP"/>
    <property type="match status" value="1"/>
</dbReference>
<name>A0A328C9P5_9DELT</name>
<reference evidence="3 4" key="1">
    <citation type="submission" date="2018-05" db="EMBL/GenBank/DDBJ databases">
        <title>Lujinxingia marina gen. nov. sp. nov., a new facultative anaerobic member of the class Deltaproteobacteria, and proposal of Lujinxingaceae fam. nov.</title>
        <authorList>
            <person name="Li C.-M."/>
        </authorList>
    </citation>
    <scope>NUCLEOTIDE SEQUENCE [LARGE SCALE GENOMIC DNA]</scope>
    <source>
        <strain evidence="3 4">B210</strain>
    </source>
</reference>
<proteinExistence type="predicted"/>
<dbReference type="RefSeq" id="WP_111727840.1">
    <property type="nucleotide sequence ID" value="NZ_QHKO01000001.1"/>
</dbReference>
<evidence type="ECO:0000259" key="2">
    <source>
        <dbReference type="Pfam" id="PF00188"/>
    </source>
</evidence>
<accession>A0A328C9P5</accession>
<feature type="signal peptide" evidence="1">
    <location>
        <begin position="1"/>
        <end position="22"/>
    </location>
</feature>
<sequence>MYKFSKIWRSAALVSLTTLALGAGCGEDAQEDPFDAAQTPLEQCEVACAHIYETCDLNLTYLDGARMGQASCVQACAEDDYFQGNVECAARISCSQDALDTCLPEKVPVADCSSLPDWDPELAALEEQVVHLVNEYRAEGANCDTEGVFDPAPPVVGEGILRCAARLHSKDMAENDFFDHIHPVTGETPFDRIEKAGYTGSYPQGENIAAGQESAVEVMEGWMESDGHCANIMNPDFTELGVGVFRDSSASNSYGIYWTQKFGAR</sequence>
<dbReference type="PANTHER" id="PTHR31157:SF1">
    <property type="entry name" value="SCP DOMAIN-CONTAINING PROTEIN"/>
    <property type="match status" value="1"/>
</dbReference>
<evidence type="ECO:0000256" key="1">
    <source>
        <dbReference type="SAM" id="SignalP"/>
    </source>
</evidence>
<comment type="caution">
    <text evidence="3">The sequence shown here is derived from an EMBL/GenBank/DDBJ whole genome shotgun (WGS) entry which is preliminary data.</text>
</comment>
<dbReference type="PANTHER" id="PTHR31157">
    <property type="entry name" value="SCP DOMAIN-CONTAINING PROTEIN"/>
    <property type="match status" value="1"/>
</dbReference>
<dbReference type="Gene3D" id="3.40.33.10">
    <property type="entry name" value="CAP"/>
    <property type="match status" value="1"/>
</dbReference>
<gene>
    <name evidence="3" type="ORF">DL240_00215</name>
</gene>
<dbReference type="SUPFAM" id="SSF55797">
    <property type="entry name" value="PR-1-like"/>
    <property type="match status" value="1"/>
</dbReference>
<dbReference type="AlphaFoldDB" id="A0A328C9P5"/>
<dbReference type="InterPro" id="IPR014044">
    <property type="entry name" value="CAP_dom"/>
</dbReference>
<evidence type="ECO:0000313" key="3">
    <source>
        <dbReference type="EMBL" id="RAL24668.1"/>
    </source>
</evidence>